<evidence type="ECO:0000313" key="11">
    <source>
        <dbReference type="Proteomes" id="UP000193380"/>
    </source>
</evidence>
<protein>
    <recommendedName>
        <fullName evidence="4">DNA-3-methyladenine glycosylase II</fullName>
        <ecNumber evidence="4">3.2.2.21</ecNumber>
    </recommendedName>
    <alternativeName>
        <fullName evidence="8">3-methyladenine DNA glycosidase</fullName>
    </alternativeName>
</protein>
<keyword evidence="5" id="KW-0227">DNA damage</keyword>
<proteinExistence type="inferred from homology"/>
<evidence type="ECO:0000256" key="4">
    <source>
        <dbReference type="ARBA" id="ARBA00012000"/>
    </source>
</evidence>
<dbReference type="Proteomes" id="UP000193380">
    <property type="component" value="Unassembled WGS sequence"/>
</dbReference>
<evidence type="ECO:0000256" key="8">
    <source>
        <dbReference type="ARBA" id="ARBA00033426"/>
    </source>
</evidence>
<evidence type="ECO:0000256" key="2">
    <source>
        <dbReference type="ARBA" id="ARBA00002421"/>
    </source>
</evidence>
<reference evidence="10" key="2">
    <citation type="submission" date="2014-03" db="EMBL/GenBank/DDBJ databases">
        <authorList>
            <person name="Genoscope - CEA"/>
        </authorList>
    </citation>
    <scope>NUCLEOTIDE SEQUENCE</scope>
</reference>
<dbReference type="GO" id="GO:0006284">
    <property type="term" value="P:base-excision repair"/>
    <property type="evidence" value="ECO:0007669"/>
    <property type="project" value="InterPro"/>
</dbReference>
<dbReference type="AlphaFoldDB" id="A0A060XSW5"/>
<comment type="function">
    <text evidence="2">Hydrolysis of the deoxyribose N-glycosidic bond to excise 3-methyladenine, and 7-methylguanine from the damaged DNA polymer formed by alkylation lesions.</text>
</comment>
<keyword evidence="6" id="KW-0378">Hydrolase</keyword>
<comment type="catalytic activity">
    <reaction evidence="1">
        <text>Hydrolysis of alkylated DNA, releasing 3-methyladenine, 3-methylguanine, 7-methylguanine and 7-methyladenine.</text>
        <dbReference type="EC" id="3.2.2.21"/>
    </reaction>
</comment>
<dbReference type="GO" id="GO:0003677">
    <property type="term" value="F:DNA binding"/>
    <property type="evidence" value="ECO:0007669"/>
    <property type="project" value="InterPro"/>
</dbReference>
<dbReference type="PANTHER" id="PTHR10429">
    <property type="entry name" value="DNA-3-METHYLADENINE GLYCOSYLASE"/>
    <property type="match status" value="1"/>
</dbReference>
<evidence type="ECO:0000256" key="9">
    <source>
        <dbReference type="SAM" id="MobiDB-lite"/>
    </source>
</evidence>
<feature type="compositionally biased region" description="Basic and acidic residues" evidence="9">
    <location>
        <begin position="49"/>
        <end position="62"/>
    </location>
</feature>
<accession>A0A060XSW5</accession>
<comment type="similarity">
    <text evidence="3">Belongs to the DNA glycosylase MPG family.</text>
</comment>
<dbReference type="SUPFAM" id="SSF50486">
    <property type="entry name" value="FMT C-terminal domain-like"/>
    <property type="match status" value="1"/>
</dbReference>
<evidence type="ECO:0000256" key="3">
    <source>
        <dbReference type="ARBA" id="ARBA00009232"/>
    </source>
</evidence>
<dbReference type="EC" id="3.2.2.21" evidence="4"/>
<sequence>MGSRELEGKTTKGGIGFGDIPAGARATSGCCYAESQVKRGVSLRQVRSTVHDHESSDVDDVRPGTVKSQYFSKEGDQQRLGEEFFNQPCISLAKAFLGKVLVCQSADGTELRGRVVETEA</sequence>
<dbReference type="EMBL" id="FR905966">
    <property type="protein sequence ID" value="CDQ82392.1"/>
    <property type="molecule type" value="Genomic_DNA"/>
</dbReference>
<dbReference type="PaxDb" id="8022-A0A060XSW5"/>
<dbReference type="InterPro" id="IPR011034">
    <property type="entry name" value="Formyl_transferase-like_C_sf"/>
</dbReference>
<evidence type="ECO:0000256" key="5">
    <source>
        <dbReference type="ARBA" id="ARBA00022763"/>
    </source>
</evidence>
<dbReference type="InterPro" id="IPR003180">
    <property type="entry name" value="MPG"/>
</dbReference>
<dbReference type="Gene3D" id="3.10.300.10">
    <property type="entry name" value="Methylpurine-DNA glycosylase (MPG)"/>
    <property type="match status" value="1"/>
</dbReference>
<name>A0A060XSW5_ONCMY</name>
<evidence type="ECO:0000256" key="1">
    <source>
        <dbReference type="ARBA" id="ARBA00000086"/>
    </source>
</evidence>
<feature type="region of interest" description="Disordered" evidence="9">
    <location>
        <begin position="44"/>
        <end position="63"/>
    </location>
</feature>
<keyword evidence="7" id="KW-0234">DNA repair</keyword>
<dbReference type="InterPro" id="IPR036995">
    <property type="entry name" value="MPG_sf"/>
</dbReference>
<evidence type="ECO:0000313" key="10">
    <source>
        <dbReference type="EMBL" id="CDQ82392.1"/>
    </source>
</evidence>
<evidence type="ECO:0000256" key="6">
    <source>
        <dbReference type="ARBA" id="ARBA00022801"/>
    </source>
</evidence>
<gene>
    <name evidence="10" type="ORF">GSONMT00052304001</name>
</gene>
<reference evidence="10" key="1">
    <citation type="journal article" date="2014" name="Nat. Commun.">
        <title>The rainbow trout genome provides novel insights into evolution after whole-genome duplication in vertebrates.</title>
        <authorList>
            <person name="Berthelot C."/>
            <person name="Brunet F."/>
            <person name="Chalopin D."/>
            <person name="Juanchich A."/>
            <person name="Bernard M."/>
            <person name="Noel B."/>
            <person name="Bento P."/>
            <person name="Da Silva C."/>
            <person name="Labadie K."/>
            <person name="Alberti A."/>
            <person name="Aury J.M."/>
            <person name="Louis A."/>
            <person name="Dehais P."/>
            <person name="Bardou P."/>
            <person name="Montfort J."/>
            <person name="Klopp C."/>
            <person name="Cabau C."/>
            <person name="Gaspin C."/>
            <person name="Thorgaard G.H."/>
            <person name="Boussaha M."/>
            <person name="Quillet E."/>
            <person name="Guyomard R."/>
            <person name="Galiana D."/>
            <person name="Bobe J."/>
            <person name="Volff J.N."/>
            <person name="Genet C."/>
            <person name="Wincker P."/>
            <person name="Jaillon O."/>
            <person name="Roest Crollius H."/>
            <person name="Guiguen Y."/>
        </authorList>
    </citation>
    <scope>NUCLEOTIDE SEQUENCE [LARGE SCALE GENOMIC DNA]</scope>
</reference>
<organism evidence="10 11">
    <name type="scientific">Oncorhynchus mykiss</name>
    <name type="common">Rainbow trout</name>
    <name type="synonym">Salmo gairdneri</name>
    <dbReference type="NCBI Taxonomy" id="8022"/>
    <lineage>
        <taxon>Eukaryota</taxon>
        <taxon>Metazoa</taxon>
        <taxon>Chordata</taxon>
        <taxon>Craniata</taxon>
        <taxon>Vertebrata</taxon>
        <taxon>Euteleostomi</taxon>
        <taxon>Actinopterygii</taxon>
        <taxon>Neopterygii</taxon>
        <taxon>Teleostei</taxon>
        <taxon>Protacanthopterygii</taxon>
        <taxon>Salmoniformes</taxon>
        <taxon>Salmonidae</taxon>
        <taxon>Salmoninae</taxon>
        <taxon>Oncorhynchus</taxon>
    </lineage>
</organism>
<dbReference type="Pfam" id="PF02245">
    <property type="entry name" value="Pur_DNA_glyco"/>
    <property type="match status" value="1"/>
</dbReference>
<dbReference type="STRING" id="8022.A0A060XSW5"/>
<dbReference type="PANTHER" id="PTHR10429:SF0">
    <property type="entry name" value="DNA-3-METHYLADENINE GLYCOSYLASE"/>
    <property type="match status" value="1"/>
</dbReference>
<dbReference type="GO" id="GO:0003905">
    <property type="term" value="F:alkylbase DNA N-glycosylase activity"/>
    <property type="evidence" value="ECO:0007669"/>
    <property type="project" value="UniProtKB-EC"/>
</dbReference>
<evidence type="ECO:0000256" key="7">
    <source>
        <dbReference type="ARBA" id="ARBA00023204"/>
    </source>
</evidence>